<organism evidence="5 6">
    <name type="scientific">Syncephalis pseudoplumigaleata</name>
    <dbReference type="NCBI Taxonomy" id="1712513"/>
    <lineage>
        <taxon>Eukaryota</taxon>
        <taxon>Fungi</taxon>
        <taxon>Fungi incertae sedis</taxon>
        <taxon>Zoopagomycota</taxon>
        <taxon>Zoopagomycotina</taxon>
        <taxon>Zoopagomycetes</taxon>
        <taxon>Zoopagales</taxon>
        <taxon>Piptocephalidaceae</taxon>
        <taxon>Syncephalis</taxon>
    </lineage>
</organism>
<dbReference type="InterPro" id="IPR012677">
    <property type="entry name" value="Nucleotide-bd_a/b_plait_sf"/>
</dbReference>
<feature type="domain" description="RRM" evidence="4">
    <location>
        <begin position="1"/>
        <end position="76"/>
    </location>
</feature>
<dbReference type="OrthoDB" id="439639at2759"/>
<dbReference type="InterPro" id="IPR035979">
    <property type="entry name" value="RBD_domain_sf"/>
</dbReference>
<dbReference type="SMART" id="SM00360">
    <property type="entry name" value="RRM"/>
    <property type="match status" value="1"/>
</dbReference>
<dbReference type="PANTHER" id="PTHR48029">
    <property type="entry name" value="NUCLEOLAR PROTEIN 8"/>
    <property type="match status" value="1"/>
</dbReference>
<dbReference type="PANTHER" id="PTHR48029:SF1">
    <property type="entry name" value="NUCLEOLAR PROTEIN 8"/>
    <property type="match status" value="1"/>
</dbReference>
<evidence type="ECO:0000313" key="6">
    <source>
        <dbReference type="Proteomes" id="UP000278143"/>
    </source>
</evidence>
<dbReference type="SUPFAM" id="SSF54928">
    <property type="entry name" value="RNA-binding domain, RBD"/>
    <property type="match status" value="1"/>
</dbReference>
<feature type="region of interest" description="Disordered" evidence="3">
    <location>
        <begin position="151"/>
        <end position="174"/>
    </location>
</feature>
<name>A0A4P9YWF4_9FUNG</name>
<reference evidence="6" key="1">
    <citation type="journal article" date="2018" name="Nat. Microbiol.">
        <title>Leveraging single-cell genomics to expand the fungal tree of life.</title>
        <authorList>
            <person name="Ahrendt S.R."/>
            <person name="Quandt C.A."/>
            <person name="Ciobanu D."/>
            <person name="Clum A."/>
            <person name="Salamov A."/>
            <person name="Andreopoulos B."/>
            <person name="Cheng J.F."/>
            <person name="Woyke T."/>
            <person name="Pelin A."/>
            <person name="Henrissat B."/>
            <person name="Reynolds N.K."/>
            <person name="Benny G.L."/>
            <person name="Smith M.E."/>
            <person name="James T.Y."/>
            <person name="Grigoriev I.V."/>
        </authorList>
    </citation>
    <scope>NUCLEOTIDE SEQUENCE [LARGE SCALE GENOMIC DNA]</scope>
    <source>
        <strain evidence="6">Benny S71-1</strain>
    </source>
</reference>
<feature type="compositionally biased region" description="Acidic residues" evidence="3">
    <location>
        <begin position="155"/>
        <end position="174"/>
    </location>
</feature>
<dbReference type="PROSITE" id="PS50102">
    <property type="entry name" value="RRM"/>
    <property type="match status" value="1"/>
</dbReference>
<dbReference type="AlphaFoldDB" id="A0A4P9YWF4"/>
<keyword evidence="6" id="KW-1185">Reference proteome</keyword>
<evidence type="ECO:0000256" key="3">
    <source>
        <dbReference type="SAM" id="MobiDB-lite"/>
    </source>
</evidence>
<dbReference type="Proteomes" id="UP000278143">
    <property type="component" value="Unassembled WGS sequence"/>
</dbReference>
<sequence>MNENDLPRYLTEERLREHFAAQGEVTDVRLMRTAKGVSRRFAFIGYKTEQEAHKAIAHFHGTFIDTSRIVVEQAKSAGNAARDDARLQEFLQVMQPRIKSKAWDNEDGRIVEARPSTVQRQKAKNKTTDVIAVPNKKPGGGGMLVKKMHTKFESDSEESAAEEKEEEEEEEEDMMMVLPAQDSVAHNAAVSNLDYLRSKMVLRTDMEAVRGWW</sequence>
<dbReference type="CDD" id="cd12565">
    <property type="entry name" value="RRM1_MRD1"/>
    <property type="match status" value="1"/>
</dbReference>
<evidence type="ECO:0000313" key="5">
    <source>
        <dbReference type="EMBL" id="RKP24254.1"/>
    </source>
</evidence>
<dbReference type="InterPro" id="IPR000504">
    <property type="entry name" value="RRM_dom"/>
</dbReference>
<dbReference type="Gene3D" id="3.30.70.330">
    <property type="match status" value="1"/>
</dbReference>
<evidence type="ECO:0000259" key="4">
    <source>
        <dbReference type="PROSITE" id="PS50102"/>
    </source>
</evidence>
<dbReference type="EMBL" id="KZ990350">
    <property type="protein sequence ID" value="RKP24254.1"/>
    <property type="molecule type" value="Genomic_DNA"/>
</dbReference>
<proteinExistence type="predicted"/>
<gene>
    <name evidence="5" type="ORF">SYNPS1DRAFT_23656</name>
</gene>
<dbReference type="GO" id="GO:0003723">
    <property type="term" value="F:RNA binding"/>
    <property type="evidence" value="ECO:0007669"/>
    <property type="project" value="UniProtKB-UniRule"/>
</dbReference>
<protein>
    <recommendedName>
        <fullName evidence="4">RRM domain-containing protein</fullName>
    </recommendedName>
</protein>
<evidence type="ECO:0000256" key="2">
    <source>
        <dbReference type="PROSITE-ProRule" id="PRU00176"/>
    </source>
</evidence>
<accession>A0A4P9YWF4</accession>
<dbReference type="Pfam" id="PF00076">
    <property type="entry name" value="RRM_1"/>
    <property type="match status" value="1"/>
</dbReference>
<keyword evidence="1 2" id="KW-0694">RNA-binding</keyword>
<evidence type="ECO:0000256" key="1">
    <source>
        <dbReference type="ARBA" id="ARBA00022884"/>
    </source>
</evidence>